<dbReference type="AlphaFoldDB" id="A0A4D9D9X9"/>
<dbReference type="GO" id="GO:0016020">
    <property type="term" value="C:membrane"/>
    <property type="evidence" value="ECO:0007669"/>
    <property type="project" value="UniProtKB-SubCell"/>
</dbReference>
<dbReference type="InterPro" id="IPR036259">
    <property type="entry name" value="MFS_trans_sf"/>
</dbReference>
<keyword evidence="4 7" id="KW-1133">Transmembrane helix</keyword>
<feature type="compositionally biased region" description="Basic and acidic residues" evidence="6">
    <location>
        <begin position="545"/>
        <end position="554"/>
    </location>
</feature>
<evidence type="ECO:0000256" key="6">
    <source>
        <dbReference type="SAM" id="MobiDB-lite"/>
    </source>
</evidence>
<dbReference type="PROSITE" id="PS50850">
    <property type="entry name" value="MFS"/>
    <property type="match status" value="1"/>
</dbReference>
<keyword evidence="2" id="KW-0813">Transport</keyword>
<keyword evidence="3 7" id="KW-0812">Transmembrane</keyword>
<dbReference type="Proteomes" id="UP000355283">
    <property type="component" value="Unassembled WGS sequence"/>
</dbReference>
<dbReference type="PANTHER" id="PTHR23504">
    <property type="entry name" value="MAJOR FACILITATOR SUPERFAMILY DOMAIN-CONTAINING PROTEIN 10"/>
    <property type="match status" value="1"/>
</dbReference>
<reference evidence="9 10" key="1">
    <citation type="submission" date="2019-01" db="EMBL/GenBank/DDBJ databases">
        <title>Nuclear Genome Assembly of the Microalgal Biofuel strain Nannochloropsis salina CCMP1776.</title>
        <authorList>
            <person name="Hovde B."/>
        </authorList>
    </citation>
    <scope>NUCLEOTIDE SEQUENCE [LARGE SCALE GENOMIC DNA]</scope>
    <source>
        <strain evidence="9 10">CCMP1776</strain>
    </source>
</reference>
<dbReference type="GO" id="GO:0022857">
    <property type="term" value="F:transmembrane transporter activity"/>
    <property type="evidence" value="ECO:0007669"/>
    <property type="project" value="InterPro"/>
</dbReference>
<feature type="transmembrane region" description="Helical" evidence="7">
    <location>
        <begin position="288"/>
        <end position="307"/>
    </location>
</feature>
<evidence type="ECO:0000313" key="9">
    <source>
        <dbReference type="EMBL" id="TFJ87814.1"/>
    </source>
</evidence>
<evidence type="ECO:0000256" key="3">
    <source>
        <dbReference type="ARBA" id="ARBA00022692"/>
    </source>
</evidence>
<comment type="subcellular location">
    <subcellularLocation>
        <location evidence="1">Membrane</location>
        <topology evidence="1">Multi-pass membrane protein</topology>
    </subcellularLocation>
</comment>
<organism evidence="9 10">
    <name type="scientific">Nannochloropsis salina CCMP1776</name>
    <dbReference type="NCBI Taxonomy" id="1027361"/>
    <lineage>
        <taxon>Eukaryota</taxon>
        <taxon>Sar</taxon>
        <taxon>Stramenopiles</taxon>
        <taxon>Ochrophyta</taxon>
        <taxon>Eustigmatophyceae</taxon>
        <taxon>Eustigmatales</taxon>
        <taxon>Monodopsidaceae</taxon>
        <taxon>Microchloropsis</taxon>
        <taxon>Microchloropsis salina</taxon>
    </lineage>
</organism>
<dbReference type="InterPro" id="IPR011701">
    <property type="entry name" value="MFS"/>
</dbReference>
<dbReference type="OrthoDB" id="419616at2759"/>
<dbReference type="InterPro" id="IPR020846">
    <property type="entry name" value="MFS_dom"/>
</dbReference>
<dbReference type="SUPFAM" id="SSF103473">
    <property type="entry name" value="MFS general substrate transporter"/>
    <property type="match status" value="1"/>
</dbReference>
<feature type="transmembrane region" description="Helical" evidence="7">
    <location>
        <begin position="346"/>
        <end position="365"/>
    </location>
</feature>
<feature type="domain" description="Major facilitator superfamily (MFS) profile" evidence="8">
    <location>
        <begin position="57"/>
        <end position="462"/>
    </location>
</feature>
<feature type="region of interest" description="Disordered" evidence="6">
    <location>
        <begin position="483"/>
        <end position="554"/>
    </location>
</feature>
<sequence>MSTSTFAQLCARSEAFFSSVVSSPKLIPEAARATSAATRTSRPPPATSSPCTVDERRYLYVLPVLFLEYLALSLSRALLPGLMNSAFGNYTYHVLGIVETAKGILAFMACPLFGKLSDVVGRRTGLFITVLGTTLPISSLALTQSMWIYAVAQGLSGVFASTFTITFAYIADLVHKERRSSAYGLALATFGLSYCLGPILGGFLAERFSYRAVFAVSVALVVLAVAYIVVILPESRSTEQQRCRRGIRLLAAGMPPPEDYLPMSWSPFSVLEVFSGEPLLRSVSKIVFLYYTGVWAIVSTLMVHVQRSFHADEVTLGELMSAFGVCTMLSEGVLVRLMVPHFGEKGAMQIGLAAFALQCAFFSFARHIHDVLFSLLFSTLANLVYPAVSSLVSRSVPPSKQGEALGAMNGIRALTEGFGPLLFGSLMFLCQDTRAPGAPYLLASACSVAALLQTNKLPSEAEIWEYEKRVSKQAGLQEAVGLLSEEGQCEEEGEGGDPNEEEKESESEQQSPEGHLPKDLTKKSTTKPSASTLQASQLGQKRVPKHELKQVCSV</sequence>
<dbReference type="PANTHER" id="PTHR23504:SF1">
    <property type="entry name" value="GH21943P-RELATED"/>
    <property type="match status" value="1"/>
</dbReference>
<evidence type="ECO:0000256" key="2">
    <source>
        <dbReference type="ARBA" id="ARBA00022448"/>
    </source>
</evidence>
<gene>
    <name evidence="9" type="ORF">NSK_001161</name>
</gene>
<protein>
    <recommendedName>
        <fullName evidence="8">Major facilitator superfamily (MFS) profile domain-containing protein</fullName>
    </recommendedName>
</protein>
<evidence type="ECO:0000259" key="8">
    <source>
        <dbReference type="PROSITE" id="PS50850"/>
    </source>
</evidence>
<feature type="transmembrane region" description="Helical" evidence="7">
    <location>
        <begin position="90"/>
        <end position="113"/>
    </location>
</feature>
<accession>A0A4D9D9X9</accession>
<feature type="compositionally biased region" description="Acidic residues" evidence="6">
    <location>
        <begin position="487"/>
        <end position="507"/>
    </location>
</feature>
<feature type="transmembrane region" description="Helical" evidence="7">
    <location>
        <begin position="371"/>
        <end position="392"/>
    </location>
</feature>
<dbReference type="Gene3D" id="1.20.1250.20">
    <property type="entry name" value="MFS general substrate transporter like domains"/>
    <property type="match status" value="1"/>
</dbReference>
<evidence type="ECO:0000256" key="1">
    <source>
        <dbReference type="ARBA" id="ARBA00004141"/>
    </source>
</evidence>
<dbReference type="InterPro" id="IPR001958">
    <property type="entry name" value="Tet-R_TetA/multi-R_MdtG-like"/>
</dbReference>
<feature type="transmembrane region" description="Helical" evidence="7">
    <location>
        <begin position="148"/>
        <end position="170"/>
    </location>
</feature>
<keyword evidence="10" id="KW-1185">Reference proteome</keyword>
<evidence type="ECO:0000256" key="4">
    <source>
        <dbReference type="ARBA" id="ARBA00022989"/>
    </source>
</evidence>
<feature type="transmembrane region" description="Helical" evidence="7">
    <location>
        <begin position="182"/>
        <end position="204"/>
    </location>
</feature>
<evidence type="ECO:0000256" key="7">
    <source>
        <dbReference type="SAM" id="Phobius"/>
    </source>
</evidence>
<evidence type="ECO:0000256" key="5">
    <source>
        <dbReference type="ARBA" id="ARBA00023136"/>
    </source>
</evidence>
<comment type="caution">
    <text evidence="9">The sequence shown here is derived from an EMBL/GenBank/DDBJ whole genome shotgun (WGS) entry which is preliminary data.</text>
</comment>
<dbReference type="EMBL" id="SDOX01000005">
    <property type="protein sequence ID" value="TFJ87814.1"/>
    <property type="molecule type" value="Genomic_DNA"/>
</dbReference>
<name>A0A4D9D9X9_9STRA</name>
<dbReference type="Pfam" id="PF07690">
    <property type="entry name" value="MFS_1"/>
    <property type="match status" value="1"/>
</dbReference>
<feature type="transmembrane region" description="Helical" evidence="7">
    <location>
        <begin position="125"/>
        <end position="142"/>
    </location>
</feature>
<evidence type="ECO:0000313" key="10">
    <source>
        <dbReference type="Proteomes" id="UP000355283"/>
    </source>
</evidence>
<proteinExistence type="predicted"/>
<keyword evidence="5 7" id="KW-0472">Membrane</keyword>
<dbReference type="PRINTS" id="PR01035">
    <property type="entry name" value="TCRTETA"/>
</dbReference>
<feature type="transmembrane region" description="Helical" evidence="7">
    <location>
        <begin position="58"/>
        <end position="78"/>
    </location>
</feature>
<feature type="transmembrane region" description="Helical" evidence="7">
    <location>
        <begin position="210"/>
        <end position="232"/>
    </location>
</feature>